<evidence type="ECO:0000256" key="10">
    <source>
        <dbReference type="ARBA" id="ARBA00023049"/>
    </source>
</evidence>
<name>A0A147IZR1_9SPHN</name>
<dbReference type="GO" id="GO:0046872">
    <property type="term" value="F:metal ion binding"/>
    <property type="evidence" value="ECO:0007669"/>
    <property type="project" value="UniProtKB-KW"/>
</dbReference>
<dbReference type="GO" id="GO:0004222">
    <property type="term" value="F:metalloendopeptidase activity"/>
    <property type="evidence" value="ECO:0007669"/>
    <property type="project" value="InterPro"/>
</dbReference>
<keyword evidence="7" id="KW-0378">Hydrolase</keyword>
<evidence type="ECO:0000256" key="8">
    <source>
        <dbReference type="ARBA" id="ARBA00022833"/>
    </source>
</evidence>
<evidence type="ECO:0000256" key="1">
    <source>
        <dbReference type="ARBA" id="ARBA00001947"/>
    </source>
</evidence>
<dbReference type="PANTHER" id="PTHR43221">
    <property type="entry name" value="PROTEASE HTPX"/>
    <property type="match status" value="1"/>
</dbReference>
<dbReference type="Proteomes" id="UP000074072">
    <property type="component" value="Unassembled WGS sequence"/>
</dbReference>
<evidence type="ECO:0000259" key="13">
    <source>
        <dbReference type="Pfam" id="PF01435"/>
    </source>
</evidence>
<keyword evidence="5 12" id="KW-0812">Transmembrane</keyword>
<feature type="transmembrane region" description="Helical" evidence="12">
    <location>
        <begin position="58"/>
        <end position="82"/>
    </location>
</feature>
<feature type="domain" description="Peptidase M48" evidence="13">
    <location>
        <begin position="178"/>
        <end position="352"/>
    </location>
</feature>
<comment type="caution">
    <text evidence="14">The sequence shown here is derived from an EMBL/GenBank/DDBJ whole genome shotgun (WGS) entry which is preliminary data.</text>
</comment>
<dbReference type="AlphaFoldDB" id="A0A147IZR1"/>
<feature type="transmembrane region" description="Helical" evidence="12">
    <location>
        <begin position="94"/>
        <end position="113"/>
    </location>
</feature>
<gene>
    <name evidence="14" type="ORF">SB4_06410</name>
</gene>
<evidence type="ECO:0000313" key="15">
    <source>
        <dbReference type="Proteomes" id="UP000074072"/>
    </source>
</evidence>
<dbReference type="InterPro" id="IPR050083">
    <property type="entry name" value="HtpX_protease"/>
</dbReference>
<keyword evidence="8" id="KW-0862">Zinc</keyword>
<keyword evidence="11 12" id="KW-0472">Membrane</keyword>
<evidence type="ECO:0000256" key="3">
    <source>
        <dbReference type="ARBA" id="ARBA00022475"/>
    </source>
</evidence>
<keyword evidence="9 12" id="KW-1133">Transmembrane helix</keyword>
<keyword evidence="4" id="KW-0645">Protease</keyword>
<dbReference type="GO" id="GO:0005886">
    <property type="term" value="C:plasma membrane"/>
    <property type="evidence" value="ECO:0007669"/>
    <property type="project" value="UniProtKB-SubCell"/>
</dbReference>
<dbReference type="EMBL" id="LDTE01000031">
    <property type="protein sequence ID" value="KTW01252.1"/>
    <property type="molecule type" value="Genomic_DNA"/>
</dbReference>
<evidence type="ECO:0000256" key="5">
    <source>
        <dbReference type="ARBA" id="ARBA00022692"/>
    </source>
</evidence>
<protein>
    <recommendedName>
        <fullName evidence="13">Peptidase M48 domain-containing protein</fullName>
    </recommendedName>
</protein>
<keyword evidence="10" id="KW-0482">Metalloprotease</keyword>
<comment type="subcellular location">
    <subcellularLocation>
        <location evidence="2">Cell membrane</location>
        <topology evidence="2">Multi-pass membrane protein</topology>
    </subcellularLocation>
</comment>
<organism evidence="14 15">
    <name type="scientific">Sphingomonas sanguinis</name>
    <dbReference type="NCBI Taxonomy" id="33051"/>
    <lineage>
        <taxon>Bacteria</taxon>
        <taxon>Pseudomonadati</taxon>
        <taxon>Pseudomonadota</taxon>
        <taxon>Alphaproteobacteria</taxon>
        <taxon>Sphingomonadales</taxon>
        <taxon>Sphingomonadaceae</taxon>
        <taxon>Sphingomonas</taxon>
    </lineage>
</organism>
<dbReference type="GO" id="GO:0006508">
    <property type="term" value="P:proteolysis"/>
    <property type="evidence" value="ECO:0007669"/>
    <property type="project" value="UniProtKB-KW"/>
</dbReference>
<evidence type="ECO:0000256" key="4">
    <source>
        <dbReference type="ARBA" id="ARBA00022670"/>
    </source>
</evidence>
<evidence type="ECO:0000256" key="9">
    <source>
        <dbReference type="ARBA" id="ARBA00022989"/>
    </source>
</evidence>
<keyword evidence="6" id="KW-0479">Metal-binding</keyword>
<proteinExistence type="predicted"/>
<evidence type="ECO:0000256" key="7">
    <source>
        <dbReference type="ARBA" id="ARBA00022801"/>
    </source>
</evidence>
<evidence type="ECO:0000256" key="2">
    <source>
        <dbReference type="ARBA" id="ARBA00004651"/>
    </source>
</evidence>
<evidence type="ECO:0000256" key="11">
    <source>
        <dbReference type="ARBA" id="ARBA00023136"/>
    </source>
</evidence>
<evidence type="ECO:0000256" key="12">
    <source>
        <dbReference type="SAM" id="Phobius"/>
    </source>
</evidence>
<dbReference type="Pfam" id="PF01435">
    <property type="entry name" value="Peptidase_M48"/>
    <property type="match status" value="1"/>
</dbReference>
<dbReference type="Gene3D" id="3.30.2010.10">
    <property type="entry name" value="Metalloproteases ('zincins'), catalytic domain"/>
    <property type="match status" value="1"/>
</dbReference>
<dbReference type="OrthoDB" id="9789270at2"/>
<accession>A0A147IZR1</accession>
<evidence type="ECO:0000256" key="6">
    <source>
        <dbReference type="ARBA" id="ARBA00022723"/>
    </source>
</evidence>
<evidence type="ECO:0000313" key="14">
    <source>
        <dbReference type="EMBL" id="KTW01252.1"/>
    </source>
</evidence>
<dbReference type="PATRIC" id="fig|33051.4.peg.1951"/>
<dbReference type="CDD" id="cd07328">
    <property type="entry name" value="M48_Ste24p_like"/>
    <property type="match status" value="1"/>
</dbReference>
<reference evidence="14 15" key="1">
    <citation type="journal article" date="2016" name="Front. Microbiol.">
        <title>Genomic Resource of Rice Seed Associated Bacteria.</title>
        <authorList>
            <person name="Midha S."/>
            <person name="Bansal K."/>
            <person name="Sharma S."/>
            <person name="Kumar N."/>
            <person name="Patil P.P."/>
            <person name="Chaudhry V."/>
            <person name="Patil P.B."/>
        </authorList>
    </citation>
    <scope>NUCLEOTIDE SEQUENCE [LARGE SCALE GENOMIC DNA]</scope>
    <source>
        <strain evidence="14 15">SB4</strain>
    </source>
</reference>
<keyword evidence="3" id="KW-1003">Cell membrane</keyword>
<dbReference type="PANTHER" id="PTHR43221:SF1">
    <property type="entry name" value="PROTEASE HTPX"/>
    <property type="match status" value="1"/>
</dbReference>
<dbReference type="InterPro" id="IPR001915">
    <property type="entry name" value="Peptidase_M48"/>
</dbReference>
<sequence length="630" mass="68658">MQLGGNVRSIQVEDVASTEWGGAVALEPRFAPMIERLERLAADSPRAHGYRVLAAGMLGYAVLAGILLLFLGLVIGIVVFLVLHPGAAAGGIKLLIPIGTVALSLILALRVEWPQPDGIAIGEAEAPSLHRSVSALRTATKGPRIHEVRITGEMNAAIAQYPRLLFLPSRNILFLGLPLLQALAPREVEAVVAHEMGHFAGAHGRTASFIYHVRMRWSQLGERFSRGIVAGGLRRFFRWYGPWFAAYSFVLARRQEYAADALAARIVGSATMGNALIRIAYQSARWHEGWSIIWKQAVERPDPPSSPYCLLGEVVSAEPDETASQVLARALARQRDLDDTHPSLSQRLAALDVVPELPPPFAEPAAALLLGSALTTIVGRLDAEWHNTADESWAEEFGCRQELLAERQALEDRAGAEGLDYEGQHRLAQLVEVIDGPQQGATAFATVLERFPDAHFSRFRQGDALLDAGDEAGVASLLEAARSEPGLLTAALDRIVRYGYASGREQLIETFEPQLDAAIAAEQEARWRSSTIDESIALRALEAEKQDELIQLTASVAGVKWLLAGVRDLANGQQIVFVFATQRNFTGTEVLDALIDAMLPAGDLIGIQHCNKRRWLTKRLRQLTTGVIRA</sequence>
<comment type="cofactor">
    <cofactor evidence="1">
        <name>Zn(2+)</name>
        <dbReference type="ChEBI" id="CHEBI:29105"/>
    </cofactor>
</comment>